<reference evidence="1 2" key="1">
    <citation type="journal article" date="2011" name="J. Bacteriol.">
        <title>Genome sequence of the repetitive-sequence-rich Mycoplasma fermentans strain M64.</title>
        <authorList>
            <person name="Shu H.W."/>
            <person name="Liu T.T."/>
            <person name="Chang H.Y."/>
            <person name="Liu Y.M."/>
            <person name="Wu K.M."/>
            <person name="Shu H.Y."/>
            <person name="Tsai S.F."/>
            <person name="Hsiao K.J."/>
            <person name="Hu W.S."/>
            <person name="Ng W.V."/>
        </authorList>
    </citation>
    <scope>NUCLEOTIDE SEQUENCE [LARGE SCALE GENOMIC DNA]</scope>
    <source>
        <strain evidence="1 2">M64</strain>
    </source>
</reference>
<dbReference type="KEGG" id="mfm:MfeM64YM_0777"/>
<evidence type="ECO:0000313" key="2">
    <source>
        <dbReference type="Proteomes" id="UP000007473"/>
    </source>
</evidence>
<protein>
    <submittedName>
        <fullName evidence="1">Uncharacterized protein</fullName>
    </submittedName>
</protein>
<proteinExistence type="predicted"/>
<accession>A0AB32XCD1</accession>
<name>A0AB32XCD1_MYCFM</name>
<organism evidence="1 2">
    <name type="scientific">Mycoplasmopsis fermentans (strain M64)</name>
    <name type="common">Mycoplasma fermentans</name>
    <dbReference type="NCBI Taxonomy" id="943945"/>
    <lineage>
        <taxon>Bacteria</taxon>
        <taxon>Bacillati</taxon>
        <taxon>Mycoplasmatota</taxon>
        <taxon>Mycoplasmoidales</taxon>
        <taxon>Metamycoplasmataceae</taxon>
        <taxon>Mycoplasmopsis</taxon>
    </lineage>
</organism>
<gene>
    <name evidence="1" type="ordered locus">MfeM64YM_0777</name>
</gene>
<dbReference type="EMBL" id="CP002458">
    <property type="protein sequence ID" value="ADV34773.1"/>
    <property type="molecule type" value="Genomic_DNA"/>
</dbReference>
<dbReference type="AlphaFoldDB" id="A0AB32XCD1"/>
<dbReference type="Proteomes" id="UP000007473">
    <property type="component" value="Chromosome"/>
</dbReference>
<sequence length="36" mass="4436">MNWSLKFMLLKMMVVAKYSEPKFTNFKNFSELIYKK</sequence>
<evidence type="ECO:0000313" key="1">
    <source>
        <dbReference type="EMBL" id="ADV34773.1"/>
    </source>
</evidence>